<sequence>MATVTPPLSDSTAPAASTHATPPVPAAATPASIVAGSDPIPVPSASVAKSMTIADLCDFLRALPDPKAPIHGASEVKKMPVTFTLSDGNVSQTEGWQAYSFNIADFKPEHIGHDLAISFDGESAPADVVLAAMERCLAKHAHVRVCVNRRRAVVGEPAVAIPIDCLPFKKDPTTMADLVMTREALRVAESLAAMGTYDGRVIASTGSTLMPRHWEETRFFVDGTLLQSLSERLPNLHNHDMLTLFVAVGPTHDEAAEKGHGRLIIRMPIPGLTYAMLVDAYGPQLPRASIVKHLQDMAAANVASSTAKPSAP</sequence>
<accession>A0A4D6EIG7</accession>
<name>A0A4D6EIG7_9VIRU</name>
<reference evidence="2" key="1">
    <citation type="journal article" date="2019" name="Front. Microbiol.">
        <title>Pandoravirus Celtis Illustrates the Microevolution Processes at Work in the Giant Pandoraviridae Genomes.</title>
        <authorList>
            <person name="Legendre M."/>
            <person name="Alempic J.M."/>
            <person name="Philippe N."/>
            <person name="Lartigue A."/>
            <person name="Jeudy S."/>
            <person name="Poirot O."/>
            <person name="Ta N.T."/>
            <person name="Nin S."/>
            <person name="Coute Y."/>
            <person name="Abergel C."/>
            <person name="Claverie J.M."/>
        </authorList>
    </citation>
    <scope>NUCLEOTIDE SEQUENCE</scope>
</reference>
<evidence type="ECO:0000313" key="3">
    <source>
        <dbReference type="Proteomes" id="UP001237152"/>
    </source>
</evidence>
<dbReference type="Proteomes" id="UP001237152">
    <property type="component" value="Segment"/>
</dbReference>
<evidence type="ECO:0000313" key="2">
    <source>
        <dbReference type="EMBL" id="QBZ81620.1"/>
    </source>
</evidence>
<feature type="region of interest" description="Disordered" evidence="1">
    <location>
        <begin position="1"/>
        <end position="25"/>
    </location>
</feature>
<dbReference type="EMBL" id="MK174290">
    <property type="protein sequence ID" value="QBZ81620.1"/>
    <property type="molecule type" value="Genomic_DNA"/>
</dbReference>
<feature type="compositionally biased region" description="Low complexity" evidence="1">
    <location>
        <begin position="9"/>
        <end position="25"/>
    </location>
</feature>
<protein>
    <submittedName>
        <fullName evidence="2">Uncharacterized protein</fullName>
    </submittedName>
</protein>
<gene>
    <name evidence="2" type="ORF">pclt_cds_1034</name>
</gene>
<organism evidence="2 3">
    <name type="scientific">Pandoravirus celtis</name>
    <dbReference type="NCBI Taxonomy" id="2568002"/>
    <lineage>
        <taxon>Viruses</taxon>
        <taxon>Pandoravirus</taxon>
    </lineage>
</organism>
<proteinExistence type="predicted"/>
<evidence type="ECO:0000256" key="1">
    <source>
        <dbReference type="SAM" id="MobiDB-lite"/>
    </source>
</evidence>